<gene>
    <name evidence="1" type="ORF">G2W53_041821</name>
</gene>
<protein>
    <submittedName>
        <fullName evidence="1">Actin-related protein 3</fullName>
    </submittedName>
</protein>
<proteinExistence type="predicted"/>
<comment type="caution">
    <text evidence="1">The sequence shown here is derived from an EMBL/GenBank/DDBJ whole genome shotgun (WGS) entry which is preliminary data.</text>
</comment>
<organism evidence="1 2">
    <name type="scientific">Senna tora</name>
    <dbReference type="NCBI Taxonomy" id="362788"/>
    <lineage>
        <taxon>Eukaryota</taxon>
        <taxon>Viridiplantae</taxon>
        <taxon>Streptophyta</taxon>
        <taxon>Embryophyta</taxon>
        <taxon>Tracheophyta</taxon>
        <taxon>Spermatophyta</taxon>
        <taxon>Magnoliopsida</taxon>
        <taxon>eudicotyledons</taxon>
        <taxon>Gunneridae</taxon>
        <taxon>Pentapetalae</taxon>
        <taxon>rosids</taxon>
        <taxon>fabids</taxon>
        <taxon>Fabales</taxon>
        <taxon>Fabaceae</taxon>
        <taxon>Caesalpinioideae</taxon>
        <taxon>Cassia clade</taxon>
        <taxon>Senna</taxon>
    </lineage>
</organism>
<keyword evidence="2" id="KW-1185">Reference proteome</keyword>
<dbReference type="AlphaFoldDB" id="A0A834SHP5"/>
<accession>A0A834SHP5</accession>
<evidence type="ECO:0000313" key="2">
    <source>
        <dbReference type="Proteomes" id="UP000634136"/>
    </source>
</evidence>
<dbReference type="OrthoDB" id="421448at2759"/>
<dbReference type="Proteomes" id="UP000634136">
    <property type="component" value="Unassembled WGS sequence"/>
</dbReference>
<sequence length="36" mass="4057">MDIDSVLALEACHTKAEYEEYGASICRTNPVFKGMY</sequence>
<evidence type="ECO:0000313" key="1">
    <source>
        <dbReference type="EMBL" id="KAF7802710.1"/>
    </source>
</evidence>
<dbReference type="EMBL" id="JAAIUW010000013">
    <property type="protein sequence ID" value="KAF7802710.1"/>
    <property type="molecule type" value="Genomic_DNA"/>
</dbReference>
<name>A0A834SHP5_9FABA</name>
<reference evidence="1" key="1">
    <citation type="submission" date="2020-09" db="EMBL/GenBank/DDBJ databases">
        <title>Genome-Enabled Discovery of Anthraquinone Biosynthesis in Senna tora.</title>
        <authorList>
            <person name="Kang S.-H."/>
            <person name="Pandey R.P."/>
            <person name="Lee C.-M."/>
            <person name="Sim J.-S."/>
            <person name="Jeong J.-T."/>
            <person name="Choi B.-S."/>
            <person name="Jung M."/>
            <person name="Ginzburg D."/>
            <person name="Zhao K."/>
            <person name="Won S.Y."/>
            <person name="Oh T.-J."/>
            <person name="Yu Y."/>
            <person name="Kim N.-H."/>
            <person name="Lee O.R."/>
            <person name="Lee T.-H."/>
            <person name="Bashyal P."/>
            <person name="Kim T.-S."/>
            <person name="Lee W.-H."/>
            <person name="Kawkins C."/>
            <person name="Kim C.-K."/>
            <person name="Kim J.S."/>
            <person name="Ahn B.O."/>
            <person name="Rhee S.Y."/>
            <person name="Sohng J.K."/>
        </authorList>
    </citation>
    <scope>NUCLEOTIDE SEQUENCE</scope>
    <source>
        <tissue evidence="1">Leaf</tissue>
    </source>
</reference>